<dbReference type="EMBL" id="QRBI01000104">
    <property type="protein sequence ID" value="RMC16091.1"/>
    <property type="molecule type" value="Genomic_DNA"/>
</dbReference>
<dbReference type="SUPFAM" id="SSF53474">
    <property type="entry name" value="alpha/beta-Hydrolases"/>
    <property type="match status" value="1"/>
</dbReference>
<name>A0A3M0KTU3_HIRRU</name>
<sequence>MSVSSFVPALQLSTIFLTTSSTITLAGCDSDSSILLHAWKTDTKKHSWTPRKVVGLLGVLCADHEKVQRKARPSAALNESSQAAPEVAGSDQYGHFPGQSPWPDVPHKQALQITLCKVVLTPGPVVHEEKQQQIVVSLAGSGQTDFGPQLKSMNKQLFTIVAWDPRGYGKSIPPSRDFPPGFFERDAKDAVDLMQALKFKKFSLLGWSDGGITALIAAARYPNLIHKLVVWGANASVTQEDIRIYNGIRDVSKWSEKVKKPLEELYGHKYFAETCEAWVDGISQFAENSDGNICQQLLPDIKCPTFIIHGEKDPLVPQAHAEYIHKHIKGSRSLKHNPITATVKKIDSTPAKTSTT</sequence>
<keyword evidence="2" id="KW-0732">Signal</keyword>
<dbReference type="InterPro" id="IPR000073">
    <property type="entry name" value="AB_hydrolase_1"/>
</dbReference>
<keyword evidence="5" id="KW-1185">Reference proteome</keyword>
<dbReference type="PANTHER" id="PTHR46331">
    <property type="entry name" value="VALACYCLOVIR HYDROLASE"/>
    <property type="match status" value="1"/>
</dbReference>
<evidence type="ECO:0000313" key="4">
    <source>
        <dbReference type="EMBL" id="RMC16091.1"/>
    </source>
</evidence>
<protein>
    <recommendedName>
        <fullName evidence="3">AB hydrolase-1 domain-containing protein</fullName>
    </recommendedName>
</protein>
<dbReference type="Pfam" id="PF00561">
    <property type="entry name" value="Abhydrolase_1"/>
    <property type="match status" value="1"/>
</dbReference>
<evidence type="ECO:0000313" key="5">
    <source>
        <dbReference type="Proteomes" id="UP000269221"/>
    </source>
</evidence>
<feature type="region of interest" description="Disordered" evidence="1">
    <location>
        <begin position="71"/>
        <end position="101"/>
    </location>
</feature>
<dbReference type="AlphaFoldDB" id="A0A3M0KTU3"/>
<gene>
    <name evidence="4" type="ORF">DUI87_08300</name>
</gene>
<evidence type="ECO:0000259" key="3">
    <source>
        <dbReference type="Pfam" id="PF00561"/>
    </source>
</evidence>
<reference evidence="4 5" key="1">
    <citation type="submission" date="2018-07" db="EMBL/GenBank/DDBJ databases">
        <title>A high quality draft genome assembly of the barn swallow (H. rustica rustica).</title>
        <authorList>
            <person name="Formenti G."/>
            <person name="Chiara M."/>
            <person name="Poveda L."/>
            <person name="Francoijs K.-J."/>
            <person name="Bonisoli-Alquati A."/>
            <person name="Canova L."/>
            <person name="Gianfranceschi L."/>
            <person name="Horner D.S."/>
            <person name="Saino N."/>
        </authorList>
    </citation>
    <scope>NUCLEOTIDE SEQUENCE [LARGE SCALE GENOMIC DNA]</scope>
    <source>
        <strain evidence="4">Chelidonia</strain>
        <tissue evidence="4">Blood</tissue>
    </source>
</reference>
<evidence type="ECO:0000256" key="2">
    <source>
        <dbReference type="SAM" id="SignalP"/>
    </source>
</evidence>
<accession>A0A3M0KTU3</accession>
<dbReference type="Proteomes" id="UP000269221">
    <property type="component" value="Unassembled WGS sequence"/>
</dbReference>
<dbReference type="STRING" id="333673.A0A3M0KTU3"/>
<dbReference type="InterPro" id="IPR029058">
    <property type="entry name" value="AB_hydrolase_fold"/>
</dbReference>
<dbReference type="Gene3D" id="3.40.50.1820">
    <property type="entry name" value="alpha/beta hydrolase"/>
    <property type="match status" value="1"/>
</dbReference>
<dbReference type="PANTHER" id="PTHR46331:SF2">
    <property type="entry name" value="VALACYCLOVIR HYDROLASE"/>
    <property type="match status" value="1"/>
</dbReference>
<dbReference type="OrthoDB" id="19657at2759"/>
<feature type="domain" description="AB hydrolase-1" evidence="3">
    <location>
        <begin position="150"/>
        <end position="241"/>
    </location>
</feature>
<proteinExistence type="predicted"/>
<feature type="signal peptide" evidence="2">
    <location>
        <begin position="1"/>
        <end position="21"/>
    </location>
</feature>
<dbReference type="GO" id="GO:0017171">
    <property type="term" value="F:serine hydrolase activity"/>
    <property type="evidence" value="ECO:0007669"/>
    <property type="project" value="TreeGrafter"/>
</dbReference>
<evidence type="ECO:0000256" key="1">
    <source>
        <dbReference type="SAM" id="MobiDB-lite"/>
    </source>
</evidence>
<feature type="chain" id="PRO_5018084224" description="AB hydrolase-1 domain-containing protein" evidence="2">
    <location>
        <begin position="22"/>
        <end position="356"/>
    </location>
</feature>
<comment type="caution">
    <text evidence="4">The sequence shown here is derived from an EMBL/GenBank/DDBJ whole genome shotgun (WGS) entry which is preliminary data.</text>
</comment>
<organism evidence="4 5">
    <name type="scientific">Hirundo rustica rustica</name>
    <dbReference type="NCBI Taxonomy" id="333673"/>
    <lineage>
        <taxon>Eukaryota</taxon>
        <taxon>Metazoa</taxon>
        <taxon>Chordata</taxon>
        <taxon>Craniata</taxon>
        <taxon>Vertebrata</taxon>
        <taxon>Euteleostomi</taxon>
        <taxon>Archelosauria</taxon>
        <taxon>Archosauria</taxon>
        <taxon>Dinosauria</taxon>
        <taxon>Saurischia</taxon>
        <taxon>Theropoda</taxon>
        <taxon>Coelurosauria</taxon>
        <taxon>Aves</taxon>
        <taxon>Neognathae</taxon>
        <taxon>Neoaves</taxon>
        <taxon>Telluraves</taxon>
        <taxon>Australaves</taxon>
        <taxon>Passeriformes</taxon>
        <taxon>Sylvioidea</taxon>
        <taxon>Hirundinidae</taxon>
        <taxon>Hirundo</taxon>
    </lineage>
</organism>